<dbReference type="AlphaFoldDB" id="A0A6A6B525"/>
<protein>
    <submittedName>
        <fullName evidence="3">Uncharacterized protein</fullName>
    </submittedName>
</protein>
<proteinExistence type="predicted"/>
<feature type="chain" id="PRO_5025434636" evidence="2">
    <location>
        <begin position="21"/>
        <end position="218"/>
    </location>
</feature>
<dbReference type="Proteomes" id="UP000799438">
    <property type="component" value="Unassembled WGS sequence"/>
</dbReference>
<gene>
    <name evidence="3" type="ORF">K452DRAFT_361541</name>
</gene>
<keyword evidence="2" id="KW-0732">Signal</keyword>
<dbReference type="OrthoDB" id="5426294at2759"/>
<evidence type="ECO:0000256" key="1">
    <source>
        <dbReference type="SAM" id="MobiDB-lite"/>
    </source>
</evidence>
<dbReference type="RefSeq" id="XP_033393780.1">
    <property type="nucleotide sequence ID" value="XM_033546431.1"/>
</dbReference>
<reference evidence="3" key="1">
    <citation type="journal article" date="2020" name="Stud. Mycol.">
        <title>101 Dothideomycetes genomes: a test case for predicting lifestyles and emergence of pathogens.</title>
        <authorList>
            <person name="Haridas S."/>
            <person name="Albert R."/>
            <person name="Binder M."/>
            <person name="Bloem J."/>
            <person name="Labutti K."/>
            <person name="Salamov A."/>
            <person name="Andreopoulos B."/>
            <person name="Baker S."/>
            <person name="Barry K."/>
            <person name="Bills G."/>
            <person name="Bluhm B."/>
            <person name="Cannon C."/>
            <person name="Castanera R."/>
            <person name="Culley D."/>
            <person name="Daum C."/>
            <person name="Ezra D."/>
            <person name="Gonzalez J."/>
            <person name="Henrissat B."/>
            <person name="Kuo A."/>
            <person name="Liang C."/>
            <person name="Lipzen A."/>
            <person name="Lutzoni F."/>
            <person name="Magnuson J."/>
            <person name="Mondo S."/>
            <person name="Nolan M."/>
            <person name="Ohm R."/>
            <person name="Pangilinan J."/>
            <person name="Park H.-J."/>
            <person name="Ramirez L."/>
            <person name="Alfaro M."/>
            <person name="Sun H."/>
            <person name="Tritt A."/>
            <person name="Yoshinaga Y."/>
            <person name="Zwiers L.-H."/>
            <person name="Turgeon B."/>
            <person name="Goodwin S."/>
            <person name="Spatafora J."/>
            <person name="Crous P."/>
            <person name="Grigoriev I."/>
        </authorList>
    </citation>
    <scope>NUCLEOTIDE SEQUENCE</scope>
    <source>
        <strain evidence="3">CBS 121167</strain>
    </source>
</reference>
<dbReference type="GeneID" id="54303937"/>
<feature type="signal peptide" evidence="2">
    <location>
        <begin position="1"/>
        <end position="20"/>
    </location>
</feature>
<organism evidence="3 4">
    <name type="scientific">Aplosporella prunicola CBS 121167</name>
    <dbReference type="NCBI Taxonomy" id="1176127"/>
    <lineage>
        <taxon>Eukaryota</taxon>
        <taxon>Fungi</taxon>
        <taxon>Dikarya</taxon>
        <taxon>Ascomycota</taxon>
        <taxon>Pezizomycotina</taxon>
        <taxon>Dothideomycetes</taxon>
        <taxon>Dothideomycetes incertae sedis</taxon>
        <taxon>Botryosphaeriales</taxon>
        <taxon>Aplosporellaceae</taxon>
        <taxon>Aplosporella</taxon>
    </lineage>
</organism>
<evidence type="ECO:0000313" key="3">
    <source>
        <dbReference type="EMBL" id="KAF2138067.1"/>
    </source>
</evidence>
<name>A0A6A6B525_9PEZI</name>
<dbReference type="EMBL" id="ML995498">
    <property type="protein sequence ID" value="KAF2138067.1"/>
    <property type="molecule type" value="Genomic_DNA"/>
</dbReference>
<accession>A0A6A6B525</accession>
<keyword evidence="4" id="KW-1185">Reference proteome</keyword>
<evidence type="ECO:0000256" key="2">
    <source>
        <dbReference type="SAM" id="SignalP"/>
    </source>
</evidence>
<feature type="compositionally biased region" description="Low complexity" evidence="1">
    <location>
        <begin position="137"/>
        <end position="147"/>
    </location>
</feature>
<feature type="region of interest" description="Disordered" evidence="1">
    <location>
        <begin position="136"/>
        <end position="160"/>
    </location>
</feature>
<evidence type="ECO:0000313" key="4">
    <source>
        <dbReference type="Proteomes" id="UP000799438"/>
    </source>
</evidence>
<sequence length="218" mass="21654">MPAKTPISVLLLGLLGAVHGQVTYNGESGIFTCATASGAYCSGDSLSSNIIIRCSGGVGIPGNCNDNLAGITPVGVKTSALCYQTSPTAGDAVCSFNNVGYPGNAAAFAIANCNTPSNGSVSTQILSAPTIPAVHVSSNHSSSSTTTKAPSDKTSTSTLTRTSTNILTNTEIVDLPTTPTPTPSGPSVEMTTGAATRPGGSLGFGFFVAFGVADLLMG</sequence>